<proteinExistence type="predicted"/>
<accession>A0A7K3UMA7</accession>
<evidence type="ECO:0000313" key="2">
    <source>
        <dbReference type="Proteomes" id="UP000471753"/>
    </source>
</evidence>
<dbReference type="EMBL" id="WUFT01000025">
    <property type="protein sequence ID" value="NEJ74319.1"/>
    <property type="molecule type" value="Genomic_DNA"/>
</dbReference>
<evidence type="ECO:0000313" key="1">
    <source>
        <dbReference type="EMBL" id="NEJ74319.1"/>
    </source>
</evidence>
<sequence length="51" mass="5839">MEDKGGTNCGKDKGKDCREILQQSGVVRQNVSTRYLKRFKIEAINLNRLNI</sequence>
<dbReference type="Proteomes" id="UP000471753">
    <property type="component" value="Unassembled WGS sequence"/>
</dbReference>
<name>A0A7K3UMA7_9HYPH</name>
<gene>
    <name evidence="1" type="ORF">GR197_27900</name>
</gene>
<dbReference type="AlphaFoldDB" id="A0A7K3UMA7"/>
<organism evidence="1 2">
    <name type="scientific">Rhizobium phaseoli</name>
    <dbReference type="NCBI Taxonomy" id="396"/>
    <lineage>
        <taxon>Bacteria</taxon>
        <taxon>Pseudomonadati</taxon>
        <taxon>Pseudomonadota</taxon>
        <taxon>Alphaproteobacteria</taxon>
        <taxon>Hyphomicrobiales</taxon>
        <taxon>Rhizobiaceae</taxon>
        <taxon>Rhizobium/Agrobacterium group</taxon>
        <taxon>Rhizobium</taxon>
    </lineage>
</organism>
<comment type="caution">
    <text evidence="1">The sequence shown here is derived from an EMBL/GenBank/DDBJ whole genome shotgun (WGS) entry which is preliminary data.</text>
</comment>
<dbReference type="RefSeq" id="WP_164015489.1">
    <property type="nucleotide sequence ID" value="NZ_WUFT01000025.1"/>
</dbReference>
<reference evidence="1 2" key="1">
    <citation type="submission" date="2019-12" db="EMBL/GenBank/DDBJ databases">
        <title>Rhizobium genotypes associated with high levels of biological nitrogen fixation by grain legumes in a temperate-maritime cropping system.</title>
        <authorList>
            <person name="Maluk M."/>
            <person name="Francesc Ferrando Molina F."/>
            <person name="Lopez Del Egido L."/>
            <person name="Lafos M."/>
            <person name="Langarica-Fuentes A."/>
            <person name="Gebre Yohannes G."/>
            <person name="Young M.W."/>
            <person name="Martin P."/>
            <person name="Gantlett R."/>
            <person name="Kenicer G."/>
            <person name="Hawes C."/>
            <person name="Begg G.S."/>
            <person name="Quilliam R.S."/>
            <person name="Squire G.R."/>
            <person name="Poole P.S."/>
            <person name="Young P.W."/>
            <person name="Iannetta P.M."/>
            <person name="James E.K."/>
        </authorList>
    </citation>
    <scope>NUCLEOTIDE SEQUENCE [LARGE SCALE GENOMIC DNA]</scope>
    <source>
        <strain evidence="1 2">JHI366</strain>
    </source>
</reference>
<protein>
    <submittedName>
        <fullName evidence="1">Uncharacterized protein</fullName>
    </submittedName>
</protein>